<keyword evidence="2 4" id="KW-0863">Zinc-finger</keyword>
<evidence type="ECO:0000256" key="2">
    <source>
        <dbReference type="ARBA" id="ARBA00022771"/>
    </source>
</evidence>
<proteinExistence type="predicted"/>
<keyword evidence="1" id="KW-0479">Metal-binding</keyword>
<evidence type="ECO:0000256" key="3">
    <source>
        <dbReference type="ARBA" id="ARBA00022833"/>
    </source>
</evidence>
<dbReference type="PROSITE" id="PS50089">
    <property type="entry name" value="ZF_RING_2"/>
    <property type="match status" value="1"/>
</dbReference>
<protein>
    <submittedName>
        <fullName evidence="7">RING-type domain-containing protein</fullName>
    </submittedName>
</protein>
<dbReference type="Proteomes" id="UP000887575">
    <property type="component" value="Unassembled WGS sequence"/>
</dbReference>
<evidence type="ECO:0000313" key="7">
    <source>
        <dbReference type="WBParaSite" id="MBELARI_LOCUS13168"/>
    </source>
</evidence>
<dbReference type="Pfam" id="PF14634">
    <property type="entry name" value="zf-RING_5"/>
    <property type="match status" value="1"/>
</dbReference>
<evidence type="ECO:0000256" key="4">
    <source>
        <dbReference type="PROSITE-ProRule" id="PRU00175"/>
    </source>
</evidence>
<dbReference type="SMART" id="SM00184">
    <property type="entry name" value="RING"/>
    <property type="match status" value="1"/>
</dbReference>
<dbReference type="InterPro" id="IPR017907">
    <property type="entry name" value="Znf_RING_CS"/>
</dbReference>
<dbReference type="InterPro" id="IPR001841">
    <property type="entry name" value="Znf_RING"/>
</dbReference>
<dbReference type="PROSITE" id="PS00518">
    <property type="entry name" value="ZF_RING_1"/>
    <property type="match status" value="1"/>
</dbReference>
<dbReference type="GO" id="GO:0008270">
    <property type="term" value="F:zinc ion binding"/>
    <property type="evidence" value="ECO:0007669"/>
    <property type="project" value="UniProtKB-KW"/>
</dbReference>
<evidence type="ECO:0000259" key="5">
    <source>
        <dbReference type="PROSITE" id="PS50089"/>
    </source>
</evidence>
<dbReference type="AlphaFoldDB" id="A0AAF3EGQ0"/>
<dbReference type="WBParaSite" id="MBELARI_LOCUS13168">
    <property type="protein sequence ID" value="MBELARI_LOCUS13168"/>
    <property type="gene ID" value="MBELARI_LOCUS13168"/>
</dbReference>
<reference evidence="7" key="1">
    <citation type="submission" date="2024-02" db="UniProtKB">
        <authorList>
            <consortium name="WormBaseParasite"/>
        </authorList>
    </citation>
    <scope>IDENTIFICATION</scope>
</reference>
<evidence type="ECO:0000313" key="6">
    <source>
        <dbReference type="Proteomes" id="UP000887575"/>
    </source>
</evidence>
<keyword evidence="3" id="KW-0862">Zinc</keyword>
<dbReference type="Gene3D" id="3.30.40.10">
    <property type="entry name" value="Zinc/RING finger domain, C3HC4 (zinc finger)"/>
    <property type="match status" value="1"/>
</dbReference>
<evidence type="ECO:0000256" key="1">
    <source>
        <dbReference type="ARBA" id="ARBA00022723"/>
    </source>
</evidence>
<organism evidence="6 7">
    <name type="scientific">Mesorhabditis belari</name>
    <dbReference type="NCBI Taxonomy" id="2138241"/>
    <lineage>
        <taxon>Eukaryota</taxon>
        <taxon>Metazoa</taxon>
        <taxon>Ecdysozoa</taxon>
        <taxon>Nematoda</taxon>
        <taxon>Chromadorea</taxon>
        <taxon>Rhabditida</taxon>
        <taxon>Rhabditina</taxon>
        <taxon>Rhabditomorpha</taxon>
        <taxon>Rhabditoidea</taxon>
        <taxon>Rhabditidae</taxon>
        <taxon>Mesorhabditinae</taxon>
        <taxon>Mesorhabditis</taxon>
    </lineage>
</organism>
<name>A0AAF3EGQ0_9BILA</name>
<dbReference type="SUPFAM" id="SSF57850">
    <property type="entry name" value="RING/U-box"/>
    <property type="match status" value="1"/>
</dbReference>
<accession>A0AAF3EGQ0</accession>
<keyword evidence="6" id="KW-1185">Reference proteome</keyword>
<feature type="domain" description="RING-type" evidence="5">
    <location>
        <begin position="61"/>
        <end position="112"/>
    </location>
</feature>
<dbReference type="InterPro" id="IPR013083">
    <property type="entry name" value="Znf_RING/FYVE/PHD"/>
</dbReference>
<sequence length="198" mass="22179">MADARRSGVPPVWCVIMRKMNCSENPTPAYYLSEILSSDSLEMDPSGRGYVLVNEIEVPKCRSCHEKYTLTNKDLWPFVLFCGHTLCRGCLWRVMAPIGADVEEERVLCPVCGEASDYNAIEGSPNYSACLDLTNGLEGFLKELAKQTMWEEESLKICSSYAPPEFFRSSPLPWLPQPPLTLPISFPTPSHDEAKVPK</sequence>